<evidence type="ECO:0000256" key="1">
    <source>
        <dbReference type="SAM" id="MobiDB-lite"/>
    </source>
</evidence>
<dbReference type="GeneID" id="18504788"/>
<dbReference type="OrthoDB" id="28112at10239"/>
<feature type="region of interest" description="Disordered" evidence="1">
    <location>
        <begin position="61"/>
        <end position="100"/>
    </location>
</feature>
<organism evidence="2 3">
    <name type="scientific">Synechococcus phage ACG-2014h</name>
    <dbReference type="NCBI Taxonomy" id="1340810"/>
    <lineage>
        <taxon>Viruses</taxon>
        <taxon>Duplodnaviria</taxon>
        <taxon>Heunggongvirae</taxon>
        <taxon>Uroviricota</taxon>
        <taxon>Caudoviricetes</taxon>
        <taxon>Pantevenvirales</taxon>
        <taxon>Kyanoviridae</taxon>
        <taxon>Sedonavirus</taxon>
        <taxon>Sedonavirus tusconh</taxon>
    </lineage>
</organism>
<dbReference type="EMBL" id="KF156338">
    <property type="protein sequence ID" value="AHB80626.1"/>
    <property type="molecule type" value="Genomic_DNA"/>
</dbReference>
<evidence type="ECO:0000313" key="2">
    <source>
        <dbReference type="EMBL" id="AHB80626.1"/>
    </source>
</evidence>
<sequence>MALLPITKRTMTRLKDQIRLAKKAINEAKKNPQLYTEEELAYMAIQLTRAKIALKVKQLRRKQEKGFSNEFSETRDSNSRSGEDNGVRSESIEPEQPGEP</sequence>
<reference evidence="2 3" key="1">
    <citation type="journal article" date="2014" name="Nature">
        <title>Viral tagging reveals discrete populations in Synechococcus viral genome sequence space.</title>
        <authorList>
            <person name="Deng L."/>
            <person name="Ignacio Espinoza J.C."/>
            <person name="Gregory A.C."/>
            <person name="Poulos B.T."/>
            <person name="Weitz J.S."/>
            <person name="Hugenholtz P."/>
            <person name="Sullivan M.B."/>
        </authorList>
    </citation>
    <scope>NUCLEOTIDE SEQUENCE [LARGE SCALE GENOMIC DNA]</scope>
</reference>
<proteinExistence type="predicted"/>
<accession>V5URL6</accession>
<evidence type="ECO:0000313" key="3">
    <source>
        <dbReference type="Proteomes" id="UP000018808"/>
    </source>
</evidence>
<dbReference type="KEGG" id="vg:18504788"/>
<dbReference type="RefSeq" id="YP_009008346.1">
    <property type="nucleotide sequence ID" value="NC_023587.1"/>
</dbReference>
<feature type="compositionally biased region" description="Basic and acidic residues" evidence="1">
    <location>
        <begin position="64"/>
        <end position="91"/>
    </location>
</feature>
<keyword evidence="3" id="KW-1185">Reference proteome</keyword>
<protein>
    <submittedName>
        <fullName evidence="2">Uncharacterized protein</fullName>
    </submittedName>
</protein>
<dbReference type="Proteomes" id="UP000018808">
    <property type="component" value="Segment"/>
</dbReference>
<gene>
    <name evidence="2" type="ORF">S-MbCM7_212</name>
</gene>
<name>V5URL6_9CAUD</name>